<dbReference type="HOGENOM" id="CLU_3048746_0_0_7"/>
<proteinExistence type="predicted"/>
<gene>
    <name evidence="1" type="ORF">SYN_03017</name>
</gene>
<protein>
    <submittedName>
        <fullName evidence="1">Hypothetical cytosolic protein</fullName>
    </submittedName>
</protein>
<evidence type="ECO:0000313" key="2">
    <source>
        <dbReference type="Proteomes" id="UP000001933"/>
    </source>
</evidence>
<reference evidence="1 2" key="1">
    <citation type="journal article" date="2007" name="Proc. Natl. Acad. Sci. U.S.A.">
        <title>The genome of Syntrophus aciditrophicus: life at the thermodynamic limit of microbial growth.</title>
        <authorList>
            <person name="McInerney M.J."/>
            <person name="Rohlin L."/>
            <person name="Mouttaki H."/>
            <person name="Kim U."/>
            <person name="Krupp R.S."/>
            <person name="Rios-Hernandez L."/>
            <person name="Sieber J."/>
            <person name="Struchtemeyer C.G."/>
            <person name="Bhattacharyya A."/>
            <person name="Campbell J.W."/>
            <person name="Gunsalus R.P."/>
        </authorList>
    </citation>
    <scope>NUCLEOTIDE SEQUENCE [LARGE SCALE GENOMIC DNA]</scope>
    <source>
        <strain evidence="1 2">SB</strain>
    </source>
</reference>
<dbReference type="KEGG" id="sat:SYN_03017"/>
<accession>Q2LW07</accession>
<name>Q2LW07_SYNAS</name>
<dbReference type="STRING" id="56780.SYN_03017"/>
<evidence type="ECO:0000313" key="1">
    <source>
        <dbReference type="EMBL" id="ABC78265.1"/>
    </source>
</evidence>
<dbReference type="AlphaFoldDB" id="Q2LW07"/>
<dbReference type="InParanoid" id="Q2LW07"/>
<keyword evidence="2" id="KW-1185">Reference proteome</keyword>
<organism evidence="1 2">
    <name type="scientific">Syntrophus aciditrophicus (strain SB)</name>
    <dbReference type="NCBI Taxonomy" id="56780"/>
    <lineage>
        <taxon>Bacteria</taxon>
        <taxon>Pseudomonadati</taxon>
        <taxon>Thermodesulfobacteriota</taxon>
        <taxon>Syntrophia</taxon>
        <taxon>Syntrophales</taxon>
        <taxon>Syntrophaceae</taxon>
        <taxon>Syntrophus</taxon>
    </lineage>
</organism>
<sequence>MGVTFVFIFIVSFLSRCWKEISIPHPDSIEAIHPVASMFAPLGNQLITDGEHYQ</sequence>
<dbReference type="Proteomes" id="UP000001933">
    <property type="component" value="Chromosome"/>
</dbReference>
<dbReference type="EMBL" id="CP000252">
    <property type="protein sequence ID" value="ABC78265.1"/>
    <property type="molecule type" value="Genomic_DNA"/>
</dbReference>